<dbReference type="GO" id="GO:0005886">
    <property type="term" value="C:plasma membrane"/>
    <property type="evidence" value="ECO:0007669"/>
    <property type="project" value="UniProtKB-SubCell"/>
</dbReference>
<evidence type="ECO:0000256" key="12">
    <source>
        <dbReference type="ARBA" id="ARBA00023136"/>
    </source>
</evidence>
<dbReference type="PANTHER" id="PTHR14069:SF0">
    <property type="entry name" value="FILENSIN"/>
    <property type="match status" value="1"/>
</dbReference>
<dbReference type="Pfam" id="PF00038">
    <property type="entry name" value="Filament"/>
    <property type="match status" value="1"/>
</dbReference>
<evidence type="ECO:0000256" key="11">
    <source>
        <dbReference type="ARBA" id="ARBA00023054"/>
    </source>
</evidence>
<keyword evidence="6" id="KW-0963">Cytoplasm</keyword>
<gene>
    <name evidence="18" type="ORF">N327_12680</name>
</gene>
<dbReference type="InterPro" id="IPR039008">
    <property type="entry name" value="IF_rod_dom"/>
</dbReference>
<evidence type="ECO:0000256" key="14">
    <source>
        <dbReference type="ARBA" id="ARBA00031415"/>
    </source>
</evidence>
<evidence type="ECO:0000256" key="5">
    <source>
        <dbReference type="ARBA" id="ARBA00022475"/>
    </source>
</evidence>
<feature type="region of interest" description="Disordered" evidence="16">
    <location>
        <begin position="566"/>
        <end position="601"/>
    </location>
</feature>
<dbReference type="GO" id="GO:0005938">
    <property type="term" value="C:cell cortex"/>
    <property type="evidence" value="ECO:0007669"/>
    <property type="project" value="UniProtKB-SubCell"/>
</dbReference>
<evidence type="ECO:0000256" key="7">
    <source>
        <dbReference type="ARBA" id="ARBA00022553"/>
    </source>
</evidence>
<dbReference type="PANTHER" id="PTHR14069">
    <property type="entry name" value="FILENSIN"/>
    <property type="match status" value="1"/>
</dbReference>
<dbReference type="GO" id="GO:0005212">
    <property type="term" value="F:structural constituent of eye lens"/>
    <property type="evidence" value="ECO:0007669"/>
    <property type="project" value="UniProtKB-KW"/>
</dbReference>
<dbReference type="InterPro" id="IPR042358">
    <property type="entry name" value="BFSP1"/>
</dbReference>
<comment type="subcellular location">
    <subcellularLocation>
        <location evidence="2">Cell membrane</location>
        <topology evidence="2">Peripheral membrane protein</topology>
        <orientation evidence="2">Cytoplasmic side</orientation>
    </subcellularLocation>
    <subcellularLocation>
        <location evidence="3">Cytoplasm</location>
        <location evidence="3">Cell cortex</location>
    </subcellularLocation>
    <subcellularLocation>
        <location evidence="1">Cytoplasm</location>
        <location evidence="1">Cytoskeleton</location>
    </subcellularLocation>
</comment>
<evidence type="ECO:0000259" key="17">
    <source>
        <dbReference type="PROSITE" id="PS51842"/>
    </source>
</evidence>
<dbReference type="GO" id="GO:0005882">
    <property type="term" value="C:intermediate filament"/>
    <property type="evidence" value="ECO:0007669"/>
    <property type="project" value="UniProtKB-KW"/>
</dbReference>
<evidence type="ECO:0000256" key="16">
    <source>
        <dbReference type="SAM" id="MobiDB-lite"/>
    </source>
</evidence>
<dbReference type="PROSITE" id="PS51842">
    <property type="entry name" value="IF_ROD_2"/>
    <property type="match status" value="1"/>
</dbReference>
<proteinExistence type="predicted"/>
<keyword evidence="13" id="KW-0206">Cytoskeleton</keyword>
<evidence type="ECO:0000256" key="13">
    <source>
        <dbReference type="ARBA" id="ARBA00023212"/>
    </source>
</evidence>
<feature type="compositionally biased region" description="Acidic residues" evidence="16">
    <location>
        <begin position="413"/>
        <end position="431"/>
    </location>
</feature>
<keyword evidence="12" id="KW-0472">Membrane</keyword>
<feature type="compositionally biased region" description="Basic and acidic residues" evidence="16">
    <location>
        <begin position="589"/>
        <end position="601"/>
    </location>
</feature>
<keyword evidence="10" id="KW-0403">Intermediate filament</keyword>
<dbReference type="EMBL" id="KK599635">
    <property type="protein sequence ID" value="KFW05335.1"/>
    <property type="molecule type" value="Genomic_DNA"/>
</dbReference>
<organism evidence="18 19">
    <name type="scientific">Fulmarus glacialis</name>
    <name type="common">Northern fulmar</name>
    <dbReference type="NCBI Taxonomy" id="30455"/>
    <lineage>
        <taxon>Eukaryota</taxon>
        <taxon>Metazoa</taxon>
        <taxon>Chordata</taxon>
        <taxon>Craniata</taxon>
        <taxon>Vertebrata</taxon>
        <taxon>Euteleostomi</taxon>
        <taxon>Archelosauria</taxon>
        <taxon>Archosauria</taxon>
        <taxon>Dinosauria</taxon>
        <taxon>Saurischia</taxon>
        <taxon>Theropoda</taxon>
        <taxon>Coelurosauria</taxon>
        <taxon>Aves</taxon>
        <taxon>Neognathae</taxon>
        <taxon>Neoaves</taxon>
        <taxon>Aequornithes</taxon>
        <taxon>Procellariiformes</taxon>
        <taxon>Procellariidae</taxon>
        <taxon>Fulmarus</taxon>
    </lineage>
</organism>
<keyword evidence="7" id="KW-0597">Phosphoprotein</keyword>
<dbReference type="GO" id="GO:0070307">
    <property type="term" value="P:lens fiber cell development"/>
    <property type="evidence" value="ECO:0007669"/>
    <property type="project" value="TreeGrafter"/>
</dbReference>
<dbReference type="FunFam" id="1.20.5.1160:FF:000009">
    <property type="entry name" value="filensin isoform X2"/>
    <property type="match status" value="1"/>
</dbReference>
<evidence type="ECO:0000256" key="15">
    <source>
        <dbReference type="SAM" id="Coils"/>
    </source>
</evidence>
<evidence type="ECO:0000256" key="9">
    <source>
        <dbReference type="ARBA" id="ARBA00022737"/>
    </source>
</evidence>
<reference evidence="18 19" key="1">
    <citation type="submission" date="2014-04" db="EMBL/GenBank/DDBJ databases">
        <title>Genome evolution of avian class.</title>
        <authorList>
            <person name="Zhang G."/>
            <person name="Li C."/>
        </authorList>
    </citation>
    <scope>NUCLEOTIDE SEQUENCE [LARGE SCALE GENOMIC DNA]</scope>
    <source>
        <strain evidence="18">BGI_N327</strain>
    </source>
</reference>
<dbReference type="KEGG" id="fga:104077141"/>
<evidence type="ECO:0000313" key="19">
    <source>
        <dbReference type="Proteomes" id="UP000053806"/>
    </source>
</evidence>
<keyword evidence="11 15" id="KW-0175">Coiled coil</keyword>
<dbReference type="Gene3D" id="1.20.5.1160">
    <property type="entry name" value="Vasodilator-stimulated phosphoprotein"/>
    <property type="match status" value="1"/>
</dbReference>
<evidence type="ECO:0000256" key="8">
    <source>
        <dbReference type="ARBA" id="ARBA00022613"/>
    </source>
</evidence>
<sequence length="660" mass="76440">MYRSSFLREVRKEKYERSDAYDELRGSPEFDSLAQARGLENLQELNERFASYINRARVLEQRNTILRKQLETFQRMDELVGLDEAFAGQIEFNRQRMRELASDRAKLEREEKDAQRMLDEYRNKYRNEREYQQRLKETLERLNKEADEALLCNLELQIESQFLQDDINATKDRYKKNLMEIQTYVNVLQQIIQTTPRVSPITTGICEEKLIAERRIPVLQSQLEEYKSILCQLQAQKYKLQTETTVLEQAIKNTQESYDDEIQLYNEQIENLRKGIEEAERTLEKYTTDCRQLVIYQQSLENELERYKRIIENEESRLNSAIAGTPVTLFTQIYRPVQPEVSRGRDITQAMQDIASVKPRQKALTKKIARKKELMSKDITDGLSPERMYERAVEGFDQDQLEFRHEGSVTCEPEQEGLELDEKETGPEDVPDGAQISKAFDKLCKIVKEKIGVCKKPEPKPDVQPKGRYVLVTGEERYEEPCILAPSIPAVGGITVSTSNGKVMNGGYVEPIPELPEPAEPSEKEKGAICERREEFELLVKQKEEEKEGILEWGKKTRGKIEQITKYPDISEPETVPSPGLVSPTEPGVLRETEYDREDKEGLLFREAGLPGSMSYEKVEVVESIEKFSDDRIQTYEETAMIVETMIEKTSKKKPGDKGS</sequence>
<dbReference type="SUPFAM" id="SSF64593">
    <property type="entry name" value="Intermediate filament protein, coiled coil region"/>
    <property type="match status" value="2"/>
</dbReference>
<accession>A0A093IRI8</accession>
<evidence type="ECO:0000256" key="10">
    <source>
        <dbReference type="ARBA" id="ARBA00022754"/>
    </source>
</evidence>
<feature type="domain" description="IF rod" evidence="17">
    <location>
        <begin position="38"/>
        <end position="318"/>
    </location>
</feature>
<evidence type="ECO:0000256" key="1">
    <source>
        <dbReference type="ARBA" id="ARBA00004245"/>
    </source>
</evidence>
<feature type="region of interest" description="Disordered" evidence="16">
    <location>
        <begin position="411"/>
        <end position="434"/>
    </location>
</feature>
<evidence type="ECO:0000256" key="6">
    <source>
        <dbReference type="ARBA" id="ARBA00022490"/>
    </source>
</evidence>
<evidence type="ECO:0000256" key="4">
    <source>
        <dbReference type="ARBA" id="ARBA00019025"/>
    </source>
</evidence>
<dbReference type="Gene3D" id="1.20.5.170">
    <property type="match status" value="1"/>
</dbReference>
<dbReference type="SMART" id="SM01391">
    <property type="entry name" value="Filament"/>
    <property type="match status" value="1"/>
</dbReference>
<keyword evidence="19" id="KW-1185">Reference proteome</keyword>
<keyword evidence="8" id="KW-0273">Eye lens protein</keyword>
<dbReference type="AlphaFoldDB" id="A0A093IRI8"/>
<feature type="coiled-coil region" evidence="15">
    <location>
        <begin position="255"/>
        <end position="317"/>
    </location>
</feature>
<protein>
    <recommendedName>
        <fullName evidence="4">Filensin</fullName>
    </recommendedName>
    <alternativeName>
        <fullName evidence="14">Beaded filament structural protein 1</fullName>
    </alternativeName>
</protein>
<dbReference type="OrthoDB" id="9942423at2759"/>
<evidence type="ECO:0000256" key="3">
    <source>
        <dbReference type="ARBA" id="ARBA00004544"/>
    </source>
</evidence>
<feature type="coiled-coil region" evidence="15">
    <location>
        <begin position="42"/>
        <end position="159"/>
    </location>
</feature>
<keyword evidence="5" id="KW-1003">Cell membrane</keyword>
<name>A0A093IRI8_FULGA</name>
<evidence type="ECO:0000256" key="2">
    <source>
        <dbReference type="ARBA" id="ARBA00004413"/>
    </source>
</evidence>
<evidence type="ECO:0000313" key="18">
    <source>
        <dbReference type="EMBL" id="KFW05335.1"/>
    </source>
</evidence>
<dbReference type="Proteomes" id="UP000053806">
    <property type="component" value="Unassembled WGS sequence"/>
</dbReference>
<keyword evidence="9" id="KW-0677">Repeat</keyword>